<name>A0A669PJP0_PHACC</name>
<dbReference type="Proteomes" id="UP000472261">
    <property type="component" value="Unplaced"/>
</dbReference>
<keyword evidence="2" id="KW-1185">Reference proteome</keyword>
<organism evidence="1 2">
    <name type="scientific">Phasianus colchicus</name>
    <name type="common">Common pheasant</name>
    <dbReference type="NCBI Taxonomy" id="9054"/>
    <lineage>
        <taxon>Eukaryota</taxon>
        <taxon>Metazoa</taxon>
        <taxon>Chordata</taxon>
        <taxon>Craniata</taxon>
        <taxon>Vertebrata</taxon>
        <taxon>Euteleostomi</taxon>
        <taxon>Archelosauria</taxon>
        <taxon>Archosauria</taxon>
        <taxon>Dinosauria</taxon>
        <taxon>Saurischia</taxon>
        <taxon>Theropoda</taxon>
        <taxon>Coelurosauria</taxon>
        <taxon>Aves</taxon>
        <taxon>Neognathae</taxon>
        <taxon>Galloanserae</taxon>
        <taxon>Galliformes</taxon>
        <taxon>Phasianidae</taxon>
        <taxon>Phasianinae</taxon>
        <taxon>Phasianus</taxon>
    </lineage>
</organism>
<reference evidence="1" key="1">
    <citation type="submission" date="2025-08" db="UniProtKB">
        <authorList>
            <consortium name="Ensembl"/>
        </authorList>
    </citation>
    <scope>IDENTIFICATION</scope>
</reference>
<dbReference type="Ensembl" id="ENSPCLT00000010443.1">
    <property type="protein sequence ID" value="ENSPCLP00000007600.1"/>
    <property type="gene ID" value="ENSPCLG00000006358.1"/>
</dbReference>
<reference evidence="1" key="2">
    <citation type="submission" date="2025-09" db="UniProtKB">
        <authorList>
            <consortium name="Ensembl"/>
        </authorList>
    </citation>
    <scope>IDENTIFICATION</scope>
</reference>
<accession>A0A669PJP0</accession>
<protein>
    <submittedName>
        <fullName evidence="1">Uncharacterized protein</fullName>
    </submittedName>
</protein>
<evidence type="ECO:0000313" key="1">
    <source>
        <dbReference type="Ensembl" id="ENSPCLP00000007600.1"/>
    </source>
</evidence>
<dbReference type="Gene3D" id="3.40.1190.20">
    <property type="match status" value="1"/>
</dbReference>
<evidence type="ECO:0000313" key="2">
    <source>
        <dbReference type="Proteomes" id="UP000472261"/>
    </source>
</evidence>
<dbReference type="AlphaFoldDB" id="A0A669PJP0"/>
<proteinExistence type="predicted"/>
<dbReference type="InterPro" id="IPR029056">
    <property type="entry name" value="Ribokinase-like"/>
</dbReference>
<sequence>PVLQCVPTASCAVTVGMLAEIALATAIAFWPWCESLHLICFLKSQDRYIEMARGCQEYTGALYFAAITAHKVGTNVTYVCCIKNAATIFRSETILFRADYSSNS</sequence>